<keyword evidence="1" id="KW-0378">Hydrolase</keyword>
<dbReference type="Pfam" id="PF03061">
    <property type="entry name" value="4HBT"/>
    <property type="match status" value="1"/>
</dbReference>
<evidence type="ECO:0000259" key="2">
    <source>
        <dbReference type="Pfam" id="PF03061"/>
    </source>
</evidence>
<dbReference type="EMBL" id="QFQP01000011">
    <property type="protein sequence ID" value="PZR12873.1"/>
    <property type="molecule type" value="Genomic_DNA"/>
</dbReference>
<dbReference type="InterPro" id="IPR006683">
    <property type="entry name" value="Thioestr_dom"/>
</dbReference>
<accession>A0A2W5TI03</accession>
<evidence type="ECO:0000313" key="3">
    <source>
        <dbReference type="EMBL" id="PZR12873.1"/>
    </source>
</evidence>
<dbReference type="GO" id="GO:0016289">
    <property type="term" value="F:acyl-CoA hydrolase activity"/>
    <property type="evidence" value="ECO:0007669"/>
    <property type="project" value="UniProtKB-ARBA"/>
</dbReference>
<dbReference type="SUPFAM" id="SSF54637">
    <property type="entry name" value="Thioesterase/thiol ester dehydrase-isomerase"/>
    <property type="match status" value="1"/>
</dbReference>
<dbReference type="CDD" id="cd03443">
    <property type="entry name" value="PaaI_thioesterase"/>
    <property type="match status" value="1"/>
</dbReference>
<comment type="caution">
    <text evidence="3">The sequence shown here is derived from an EMBL/GenBank/DDBJ whole genome shotgun (WGS) entry which is preliminary data.</text>
</comment>
<dbReference type="AlphaFoldDB" id="A0A2W5TI03"/>
<dbReference type="InterPro" id="IPR029069">
    <property type="entry name" value="HotDog_dom_sf"/>
</dbReference>
<dbReference type="Gene3D" id="3.10.129.10">
    <property type="entry name" value="Hotdog Thioesterase"/>
    <property type="match status" value="1"/>
</dbReference>
<feature type="domain" description="Thioesterase" evidence="2">
    <location>
        <begin position="56"/>
        <end position="129"/>
    </location>
</feature>
<organism evidence="3 4">
    <name type="scientific">Archangium gephyra</name>
    <dbReference type="NCBI Taxonomy" id="48"/>
    <lineage>
        <taxon>Bacteria</taxon>
        <taxon>Pseudomonadati</taxon>
        <taxon>Myxococcota</taxon>
        <taxon>Myxococcia</taxon>
        <taxon>Myxococcales</taxon>
        <taxon>Cystobacterineae</taxon>
        <taxon>Archangiaceae</taxon>
        <taxon>Archangium</taxon>
    </lineage>
</organism>
<protein>
    <submittedName>
        <fullName evidence="3">PaaI family thioesterase</fullName>
    </submittedName>
</protein>
<gene>
    <name evidence="3" type="ORF">DI536_13980</name>
</gene>
<proteinExistence type="predicted"/>
<sequence>MKVTAEALALYAGAFNESQTLKHFGVKVRFPDLETCEVVLDPIRPEQRGGLGSDAVNGGVLSAIFDLVIGCTPALIDPSRRSATVQLSINFMNAVRGSKVLARSRVTRGGNTLVFASAEIFDEQGRVCATATGMSRLSSQPWSQNGTPAVN</sequence>
<evidence type="ECO:0000313" key="4">
    <source>
        <dbReference type="Proteomes" id="UP000249061"/>
    </source>
</evidence>
<dbReference type="NCBIfam" id="TIGR00369">
    <property type="entry name" value="unchar_dom_1"/>
    <property type="match status" value="1"/>
</dbReference>
<dbReference type="Proteomes" id="UP000249061">
    <property type="component" value="Unassembled WGS sequence"/>
</dbReference>
<dbReference type="InterPro" id="IPR003736">
    <property type="entry name" value="PAAI_dom"/>
</dbReference>
<name>A0A2W5TI03_9BACT</name>
<evidence type="ECO:0000256" key="1">
    <source>
        <dbReference type="ARBA" id="ARBA00022801"/>
    </source>
</evidence>
<reference evidence="3 4" key="1">
    <citation type="submission" date="2017-08" db="EMBL/GenBank/DDBJ databases">
        <title>Infants hospitalized years apart are colonized by the same room-sourced microbial strains.</title>
        <authorList>
            <person name="Brooks B."/>
            <person name="Olm M.R."/>
            <person name="Firek B.A."/>
            <person name="Baker R."/>
            <person name="Thomas B.C."/>
            <person name="Morowitz M.J."/>
            <person name="Banfield J.F."/>
        </authorList>
    </citation>
    <scope>NUCLEOTIDE SEQUENCE [LARGE SCALE GENOMIC DNA]</scope>
    <source>
        <strain evidence="3">S2_003_000_R2_14</strain>
    </source>
</reference>